<dbReference type="RefSeq" id="XP_046067635.1">
    <property type="nucleotide sequence ID" value="XM_046221080.1"/>
</dbReference>
<evidence type="ECO:0000259" key="1">
    <source>
        <dbReference type="Pfam" id="PF03992"/>
    </source>
</evidence>
<dbReference type="AlphaFoldDB" id="A0AAD4KG55"/>
<proteinExistence type="predicted"/>
<protein>
    <recommendedName>
        <fullName evidence="1">ABM domain-containing protein</fullName>
    </recommendedName>
</protein>
<dbReference type="Gene3D" id="3.30.70.100">
    <property type="match status" value="1"/>
</dbReference>
<dbReference type="InterPro" id="IPR011008">
    <property type="entry name" value="Dimeric_a/b-barrel"/>
</dbReference>
<dbReference type="EMBL" id="JAJTJA010000012">
    <property type="protein sequence ID" value="KAH8691543.1"/>
    <property type="molecule type" value="Genomic_DNA"/>
</dbReference>
<comment type="caution">
    <text evidence="2">The sequence shown here is derived from an EMBL/GenBank/DDBJ whole genome shotgun (WGS) entry which is preliminary data.</text>
</comment>
<organism evidence="2 3">
    <name type="scientific">Talaromyces proteolyticus</name>
    <dbReference type="NCBI Taxonomy" id="1131652"/>
    <lineage>
        <taxon>Eukaryota</taxon>
        <taxon>Fungi</taxon>
        <taxon>Dikarya</taxon>
        <taxon>Ascomycota</taxon>
        <taxon>Pezizomycotina</taxon>
        <taxon>Eurotiomycetes</taxon>
        <taxon>Eurotiomycetidae</taxon>
        <taxon>Eurotiales</taxon>
        <taxon>Trichocomaceae</taxon>
        <taxon>Talaromyces</taxon>
        <taxon>Talaromyces sect. Bacilispori</taxon>
    </lineage>
</organism>
<dbReference type="GeneID" id="70251367"/>
<reference evidence="2" key="1">
    <citation type="submission" date="2021-12" db="EMBL/GenBank/DDBJ databases">
        <title>Convergent genome expansion in fungi linked to evolution of root-endophyte symbiosis.</title>
        <authorList>
            <consortium name="DOE Joint Genome Institute"/>
            <person name="Ke Y.-H."/>
            <person name="Bonito G."/>
            <person name="Liao H.-L."/>
            <person name="Looney B."/>
            <person name="Rojas-Flechas A."/>
            <person name="Nash J."/>
            <person name="Hameed K."/>
            <person name="Schadt C."/>
            <person name="Martin F."/>
            <person name="Crous P.W."/>
            <person name="Miettinen O."/>
            <person name="Magnuson J.K."/>
            <person name="Labbe J."/>
            <person name="Jacobson D."/>
            <person name="Doktycz M.J."/>
            <person name="Veneault-Fourrey C."/>
            <person name="Kuo A."/>
            <person name="Mondo S."/>
            <person name="Calhoun S."/>
            <person name="Riley R."/>
            <person name="Ohm R."/>
            <person name="LaButti K."/>
            <person name="Andreopoulos B."/>
            <person name="Pangilinan J."/>
            <person name="Nolan M."/>
            <person name="Tritt A."/>
            <person name="Clum A."/>
            <person name="Lipzen A."/>
            <person name="Daum C."/>
            <person name="Barry K."/>
            <person name="Grigoriev I.V."/>
            <person name="Vilgalys R."/>
        </authorList>
    </citation>
    <scope>NUCLEOTIDE SEQUENCE</scope>
    <source>
        <strain evidence="2">PMI_201</strain>
    </source>
</reference>
<dbReference type="Pfam" id="PF03992">
    <property type="entry name" value="ABM"/>
    <property type="match status" value="1"/>
</dbReference>
<accession>A0AAD4KG55</accession>
<dbReference type="Proteomes" id="UP001201262">
    <property type="component" value="Unassembled WGS sequence"/>
</dbReference>
<dbReference type="InterPro" id="IPR007138">
    <property type="entry name" value="ABM_dom"/>
</dbReference>
<evidence type="ECO:0000313" key="3">
    <source>
        <dbReference type="Proteomes" id="UP001201262"/>
    </source>
</evidence>
<sequence length="115" mass="12964">MSGDPANGVLVLRPLTGKKDELDKFLAKNLRDIRNVPGVVIAYHFWVEEKGQFIVIESFESTEAMFKYGNSEYHERMVSDIVKLVETPMEAFSDQGSTEELQGFRRTAQAAHIGV</sequence>
<keyword evidence="3" id="KW-1185">Reference proteome</keyword>
<dbReference type="SUPFAM" id="SSF54909">
    <property type="entry name" value="Dimeric alpha+beta barrel"/>
    <property type="match status" value="1"/>
</dbReference>
<evidence type="ECO:0000313" key="2">
    <source>
        <dbReference type="EMBL" id="KAH8691543.1"/>
    </source>
</evidence>
<gene>
    <name evidence="2" type="ORF">BGW36DRAFT_432093</name>
</gene>
<feature type="domain" description="ABM" evidence="1">
    <location>
        <begin position="13"/>
        <end position="78"/>
    </location>
</feature>
<name>A0AAD4KG55_9EURO</name>